<dbReference type="InterPro" id="IPR027417">
    <property type="entry name" value="P-loop_NTPase"/>
</dbReference>
<protein>
    <submittedName>
        <fullName evidence="1">Adenylylsulfate kinase</fullName>
    </submittedName>
</protein>
<accession>A0A0L0WC29</accession>
<proteinExistence type="predicted"/>
<dbReference type="STRING" id="1503.CLPU_4c00680"/>
<dbReference type="RefSeq" id="WP_050354601.1">
    <property type="nucleotide sequence ID" value="NZ_LGSS01000004.1"/>
</dbReference>
<gene>
    <name evidence="1" type="ORF">CLPU_4c00680</name>
</gene>
<dbReference type="Pfam" id="PF13671">
    <property type="entry name" value="AAA_33"/>
    <property type="match status" value="1"/>
</dbReference>
<reference evidence="2" key="1">
    <citation type="submission" date="2015-07" db="EMBL/GenBank/DDBJ databases">
        <title>Draft genome sequence of the purine-degrading Gottschalkia purinilyticum DSM 1384 (formerly Clostridium purinilyticum).</title>
        <authorList>
            <person name="Poehlein A."/>
            <person name="Schiel-Bengelsdorf B."/>
            <person name="Bengelsdorf F.R."/>
            <person name="Daniel R."/>
            <person name="Duerre P."/>
        </authorList>
    </citation>
    <scope>NUCLEOTIDE SEQUENCE [LARGE SCALE GENOMIC DNA]</scope>
    <source>
        <strain evidence="2">DSM 1384</strain>
    </source>
</reference>
<keyword evidence="2" id="KW-1185">Reference proteome</keyword>
<dbReference type="PATRIC" id="fig|1503.3.peg.2291"/>
<organism evidence="1 2">
    <name type="scientific">Gottschalkia purinilytica</name>
    <name type="common">Clostridium purinilyticum</name>
    <dbReference type="NCBI Taxonomy" id="1503"/>
    <lineage>
        <taxon>Bacteria</taxon>
        <taxon>Bacillati</taxon>
        <taxon>Bacillota</taxon>
        <taxon>Tissierellia</taxon>
        <taxon>Tissierellales</taxon>
        <taxon>Gottschalkiaceae</taxon>
        <taxon>Gottschalkia</taxon>
    </lineage>
</organism>
<evidence type="ECO:0000313" key="1">
    <source>
        <dbReference type="EMBL" id="KNF09022.1"/>
    </source>
</evidence>
<dbReference type="OrthoDB" id="9811893at2"/>
<evidence type="ECO:0000313" key="2">
    <source>
        <dbReference type="Proteomes" id="UP000037267"/>
    </source>
</evidence>
<dbReference type="AlphaFoldDB" id="A0A0L0WC29"/>
<sequence length="189" mass="21339">MNKLSHELEKQNQLEKGVFVITGIMAAGKSTVADLLAKRFEKGVHVRGDIFRRMIVSGSVDMTPDAQQQAVDQLLLRYKLAAQTADTYHNAGFTVVVQDTYLGKEMRTFIEMIKSRPLYIIVLCPSANVVAEREAKRNKTAYTTWTVDELNDAFHKETPHIGLWLDSSDLTPEETVDEIIRRADSEARV</sequence>
<name>A0A0L0WC29_GOTPU</name>
<keyword evidence="1" id="KW-0808">Transferase</keyword>
<comment type="caution">
    <text evidence="1">The sequence shown here is derived from an EMBL/GenBank/DDBJ whole genome shotgun (WGS) entry which is preliminary data.</text>
</comment>
<keyword evidence="1" id="KW-0418">Kinase</keyword>
<dbReference type="Proteomes" id="UP000037267">
    <property type="component" value="Unassembled WGS sequence"/>
</dbReference>
<dbReference type="Gene3D" id="3.40.50.300">
    <property type="entry name" value="P-loop containing nucleotide triphosphate hydrolases"/>
    <property type="match status" value="1"/>
</dbReference>
<dbReference type="SUPFAM" id="SSF52540">
    <property type="entry name" value="P-loop containing nucleoside triphosphate hydrolases"/>
    <property type="match status" value="1"/>
</dbReference>
<dbReference type="GO" id="GO:0016301">
    <property type="term" value="F:kinase activity"/>
    <property type="evidence" value="ECO:0007669"/>
    <property type="project" value="UniProtKB-KW"/>
</dbReference>
<dbReference type="EMBL" id="LGSS01000004">
    <property type="protein sequence ID" value="KNF09022.1"/>
    <property type="molecule type" value="Genomic_DNA"/>
</dbReference>